<comment type="caution">
    <text evidence="1">The sequence shown here is derived from an EMBL/GenBank/DDBJ whole genome shotgun (WGS) entry which is preliminary data.</text>
</comment>
<dbReference type="RefSeq" id="WP_045016161.1">
    <property type="nucleotide sequence ID" value="NZ_JWIT01000003.1"/>
</dbReference>
<evidence type="ECO:0000313" key="1">
    <source>
        <dbReference type="EMBL" id="KJF74616.1"/>
    </source>
</evidence>
<gene>
    <name evidence="1" type="ORF">RP75_05795</name>
</gene>
<name>A0ABR5DC22_9HYPH</name>
<dbReference type="EMBL" id="JWIT01000003">
    <property type="protein sequence ID" value="KJF74616.1"/>
    <property type="molecule type" value="Genomic_DNA"/>
</dbReference>
<keyword evidence="2" id="KW-1185">Reference proteome</keyword>
<proteinExistence type="predicted"/>
<sequence length="123" mass="14242">MIFKTVDFDGNNSRFAVAFEALTHLQKQIEVFVAENQHLRDPALSNDDFLSELLRTRPQMTEIDSEGVSEEEFKARFFLISSAPQVLLRSLDLNGRVEDFLLSFETLWYLGLRIEGMLQQLRS</sequence>
<dbReference type="Proteomes" id="UP000032564">
    <property type="component" value="Unassembled WGS sequence"/>
</dbReference>
<evidence type="ECO:0000313" key="2">
    <source>
        <dbReference type="Proteomes" id="UP000032564"/>
    </source>
</evidence>
<accession>A0ABR5DC22</accession>
<reference evidence="1 2" key="1">
    <citation type="submission" date="2014-12" db="EMBL/GenBank/DDBJ databases">
        <authorList>
            <person name="Kuzmanovic N."/>
            <person name="Pulawska J."/>
            <person name="Obradovic A."/>
        </authorList>
    </citation>
    <scope>NUCLEOTIDE SEQUENCE [LARGE SCALE GENOMIC DNA]</scope>
    <source>
        <strain evidence="1 2">KFB 330</strain>
    </source>
</reference>
<organism evidence="1 2">
    <name type="scientific">Agrobacterium arsenijevicii</name>
    <dbReference type="NCBI Taxonomy" id="1585697"/>
    <lineage>
        <taxon>Bacteria</taxon>
        <taxon>Pseudomonadati</taxon>
        <taxon>Pseudomonadota</taxon>
        <taxon>Alphaproteobacteria</taxon>
        <taxon>Hyphomicrobiales</taxon>
        <taxon>Rhizobiaceae</taxon>
        <taxon>Rhizobium/Agrobacterium group</taxon>
        <taxon>Agrobacterium</taxon>
    </lineage>
</organism>
<protein>
    <submittedName>
        <fullName evidence="1">Uncharacterized protein</fullName>
    </submittedName>
</protein>